<keyword evidence="3" id="KW-1185">Reference proteome</keyword>
<reference evidence="2 3" key="1">
    <citation type="submission" date="2018-04" db="EMBL/GenBank/DDBJ databases">
        <authorList>
            <person name="Eckel V.P."/>
            <person name="Vogel R.F."/>
        </authorList>
    </citation>
    <scope>NUCLEOTIDE SEQUENCE [LARGE SCALE GENOMIC DNA]</scope>
    <source>
        <strain evidence="3">TMW 2.1764</strain>
    </source>
</reference>
<protein>
    <submittedName>
        <fullName evidence="2">Uncharacterized protein</fullName>
    </submittedName>
</protein>
<evidence type="ECO:0000256" key="1">
    <source>
        <dbReference type="SAM" id="MobiDB-lite"/>
    </source>
</evidence>
<proteinExistence type="predicted"/>
<name>A0A5N6S4G1_9BIFI</name>
<organism evidence="2 3">
    <name type="scientific">Bifidobacterium tibiigranuli</name>
    <dbReference type="NCBI Taxonomy" id="2172043"/>
    <lineage>
        <taxon>Bacteria</taxon>
        <taxon>Bacillati</taxon>
        <taxon>Actinomycetota</taxon>
        <taxon>Actinomycetes</taxon>
        <taxon>Bifidobacteriales</taxon>
        <taxon>Bifidobacteriaceae</taxon>
        <taxon>Bifidobacterium</taxon>
    </lineage>
</organism>
<sequence length="90" mass="10170">MSAGYNARHLGNGHLRLVQHVGDFIELQLGTAQRRQQFSEHTQRVDDLRGERDHGDDRHRAHIARHGLQHAEASCNAEDEINHDALGESC</sequence>
<dbReference type="AlphaFoldDB" id="A0A5N6S4G1"/>
<dbReference type="EMBL" id="QDAG01000003">
    <property type="protein sequence ID" value="KAE8129217.1"/>
    <property type="molecule type" value="Genomic_DNA"/>
</dbReference>
<dbReference type="RefSeq" id="WP_152580423.1">
    <property type="nucleotide sequence ID" value="NZ_QLZA01000003.1"/>
</dbReference>
<feature type="region of interest" description="Disordered" evidence="1">
    <location>
        <begin position="35"/>
        <end position="57"/>
    </location>
</feature>
<gene>
    <name evidence="2" type="ORF">DDE84_03875</name>
</gene>
<accession>A0A5N6S4G1</accession>
<comment type="caution">
    <text evidence="2">The sequence shown here is derived from an EMBL/GenBank/DDBJ whole genome shotgun (WGS) entry which is preliminary data.</text>
</comment>
<dbReference type="Proteomes" id="UP000325415">
    <property type="component" value="Unassembled WGS sequence"/>
</dbReference>
<feature type="compositionally biased region" description="Basic and acidic residues" evidence="1">
    <location>
        <begin position="37"/>
        <end position="57"/>
    </location>
</feature>
<evidence type="ECO:0000313" key="2">
    <source>
        <dbReference type="EMBL" id="KAE8129217.1"/>
    </source>
</evidence>
<evidence type="ECO:0000313" key="3">
    <source>
        <dbReference type="Proteomes" id="UP000325415"/>
    </source>
</evidence>